<evidence type="ECO:0000259" key="6">
    <source>
        <dbReference type="PROSITE" id="PS50977"/>
    </source>
</evidence>
<reference evidence="8" key="1">
    <citation type="journal article" date="2019" name="Int. J. Syst. Evol. Microbiol.">
        <title>The Global Catalogue of Microorganisms (GCM) 10K type strain sequencing project: providing services to taxonomists for standard genome sequencing and annotation.</title>
        <authorList>
            <consortium name="The Broad Institute Genomics Platform"/>
            <consortium name="The Broad Institute Genome Sequencing Center for Infectious Disease"/>
            <person name="Wu L."/>
            <person name="Ma J."/>
        </authorList>
    </citation>
    <scope>NUCLEOTIDE SEQUENCE [LARGE SCALE GENOMIC DNA]</scope>
    <source>
        <strain evidence="8">JCM 3325</strain>
    </source>
</reference>
<evidence type="ECO:0000256" key="5">
    <source>
        <dbReference type="SAM" id="MobiDB-lite"/>
    </source>
</evidence>
<keyword evidence="8" id="KW-1185">Reference proteome</keyword>
<dbReference type="SUPFAM" id="SSF46689">
    <property type="entry name" value="Homeodomain-like"/>
    <property type="match status" value="1"/>
</dbReference>
<evidence type="ECO:0000256" key="1">
    <source>
        <dbReference type="ARBA" id="ARBA00023015"/>
    </source>
</evidence>
<evidence type="ECO:0000256" key="3">
    <source>
        <dbReference type="ARBA" id="ARBA00023163"/>
    </source>
</evidence>
<evidence type="ECO:0000256" key="4">
    <source>
        <dbReference type="PROSITE-ProRule" id="PRU00335"/>
    </source>
</evidence>
<feature type="domain" description="HTH tetR-type" evidence="6">
    <location>
        <begin position="46"/>
        <end position="106"/>
    </location>
</feature>
<evidence type="ECO:0000313" key="7">
    <source>
        <dbReference type="EMBL" id="GAA2410338.1"/>
    </source>
</evidence>
<proteinExistence type="predicted"/>
<keyword evidence="1" id="KW-0805">Transcription regulation</keyword>
<dbReference type="PANTHER" id="PTHR30055:SF238">
    <property type="entry name" value="MYCOFACTOCIN BIOSYNTHESIS TRANSCRIPTIONAL REGULATOR MFTR-RELATED"/>
    <property type="match status" value="1"/>
</dbReference>
<dbReference type="Proteomes" id="UP001501231">
    <property type="component" value="Unassembled WGS sequence"/>
</dbReference>
<comment type="caution">
    <text evidence="7">The sequence shown here is derived from an EMBL/GenBank/DDBJ whole genome shotgun (WGS) entry which is preliminary data.</text>
</comment>
<dbReference type="InterPro" id="IPR036271">
    <property type="entry name" value="Tet_transcr_reg_TetR-rel_C_sf"/>
</dbReference>
<dbReference type="InterPro" id="IPR001647">
    <property type="entry name" value="HTH_TetR"/>
</dbReference>
<keyword evidence="2 4" id="KW-0238">DNA-binding</keyword>
<feature type="DNA-binding region" description="H-T-H motif" evidence="4">
    <location>
        <begin position="69"/>
        <end position="88"/>
    </location>
</feature>
<dbReference type="Gene3D" id="1.10.357.10">
    <property type="entry name" value="Tetracycline Repressor, domain 2"/>
    <property type="match status" value="1"/>
</dbReference>
<feature type="region of interest" description="Disordered" evidence="5">
    <location>
        <begin position="24"/>
        <end position="45"/>
    </location>
</feature>
<dbReference type="PANTHER" id="PTHR30055">
    <property type="entry name" value="HTH-TYPE TRANSCRIPTIONAL REGULATOR RUTR"/>
    <property type="match status" value="1"/>
</dbReference>
<gene>
    <name evidence="7" type="ORF">GCM10010191_18940</name>
</gene>
<evidence type="ECO:0000313" key="8">
    <source>
        <dbReference type="Proteomes" id="UP001501231"/>
    </source>
</evidence>
<sequence>MTTVNIWLAASFCSLGGVEKDVPATRGRASADHGRRRANLTQSRSRETKRSLAQAAIALWRTKGFADTTVADICQAAGVSKALFYFYFPRKEDALLEAGVMSTQEARRKGRELVAKPYDLAEVIVAVLATLEQAIRRTPPALLIEVTLEGHRAEHRALAEGRTDEHHATRFLFLELLQRAQGDGKLPPDLDVLHVARGAQSLMETGTRHWAAGEYGDRGFAEVVGRDINAFVAGHSQIGQE</sequence>
<dbReference type="PRINTS" id="PR00455">
    <property type="entry name" value="HTHTETR"/>
</dbReference>
<feature type="compositionally biased region" description="Basic and acidic residues" evidence="5">
    <location>
        <begin position="24"/>
        <end position="33"/>
    </location>
</feature>
<dbReference type="Pfam" id="PF00440">
    <property type="entry name" value="TetR_N"/>
    <property type="match status" value="1"/>
</dbReference>
<evidence type="ECO:0000256" key="2">
    <source>
        <dbReference type="ARBA" id="ARBA00023125"/>
    </source>
</evidence>
<keyword evidence="3" id="KW-0804">Transcription</keyword>
<organism evidence="7 8">
    <name type="scientific">Actinomadura vinacea</name>
    <dbReference type="NCBI Taxonomy" id="115336"/>
    <lineage>
        <taxon>Bacteria</taxon>
        <taxon>Bacillati</taxon>
        <taxon>Actinomycetota</taxon>
        <taxon>Actinomycetes</taxon>
        <taxon>Streptosporangiales</taxon>
        <taxon>Thermomonosporaceae</taxon>
        <taxon>Actinomadura</taxon>
    </lineage>
</organism>
<dbReference type="InterPro" id="IPR050109">
    <property type="entry name" value="HTH-type_TetR-like_transc_reg"/>
</dbReference>
<dbReference type="EMBL" id="BAAARW010000006">
    <property type="protein sequence ID" value="GAA2410338.1"/>
    <property type="molecule type" value="Genomic_DNA"/>
</dbReference>
<dbReference type="SUPFAM" id="SSF48498">
    <property type="entry name" value="Tetracyclin repressor-like, C-terminal domain"/>
    <property type="match status" value="1"/>
</dbReference>
<name>A0ABP5VSU7_9ACTN</name>
<dbReference type="InterPro" id="IPR009057">
    <property type="entry name" value="Homeodomain-like_sf"/>
</dbReference>
<accession>A0ABP5VSU7</accession>
<dbReference type="PROSITE" id="PS50977">
    <property type="entry name" value="HTH_TETR_2"/>
    <property type="match status" value="1"/>
</dbReference>
<protein>
    <submittedName>
        <fullName evidence="7">TetR/AcrR family transcriptional regulator</fullName>
    </submittedName>
</protein>